<dbReference type="SUPFAM" id="SSF103515">
    <property type="entry name" value="Autotransporter"/>
    <property type="match status" value="1"/>
</dbReference>
<dbReference type="STRING" id="390270.SAMN04488005_2224"/>
<evidence type="ECO:0000313" key="4">
    <source>
        <dbReference type="Proteomes" id="UP000199478"/>
    </source>
</evidence>
<name>A0A1I6GVV5_9RHOB</name>
<gene>
    <name evidence="3" type="ORF">SAMN04488005_2224</name>
</gene>
<dbReference type="Gene3D" id="2.40.128.130">
    <property type="entry name" value="Autotransporter beta-domain"/>
    <property type="match status" value="1"/>
</dbReference>
<proteinExistence type="predicted"/>
<evidence type="ECO:0000256" key="1">
    <source>
        <dbReference type="SAM" id="SignalP"/>
    </source>
</evidence>
<feature type="chain" id="PRO_5011510703" description="Autotransporter domain-containing protein" evidence="1">
    <location>
        <begin position="30"/>
        <end position="662"/>
    </location>
</feature>
<dbReference type="AlphaFoldDB" id="A0A1I6GVV5"/>
<evidence type="ECO:0000313" key="3">
    <source>
        <dbReference type="EMBL" id="SFR46211.1"/>
    </source>
</evidence>
<accession>A0A1I6GVV5</accession>
<dbReference type="RefSeq" id="WP_090199885.1">
    <property type="nucleotide sequence ID" value="NZ_FOYP01000001.1"/>
</dbReference>
<dbReference type="PROSITE" id="PS51208">
    <property type="entry name" value="AUTOTRANSPORTER"/>
    <property type="match status" value="1"/>
</dbReference>
<feature type="domain" description="Autotransporter" evidence="2">
    <location>
        <begin position="408"/>
        <end position="662"/>
    </location>
</feature>
<keyword evidence="4" id="KW-1185">Reference proteome</keyword>
<reference evidence="4" key="1">
    <citation type="submission" date="2016-10" db="EMBL/GenBank/DDBJ databases">
        <authorList>
            <person name="Varghese N."/>
            <person name="Submissions S."/>
        </authorList>
    </citation>
    <scope>NUCLEOTIDE SEQUENCE [LARGE SCALE GENOMIC DNA]</scope>
    <source>
        <strain evidence="4">DSM 26879</strain>
    </source>
</reference>
<protein>
    <recommendedName>
        <fullName evidence="2">Autotransporter domain-containing protein</fullName>
    </recommendedName>
</protein>
<dbReference type="PANTHER" id="PTHR34677">
    <property type="match status" value="1"/>
</dbReference>
<dbReference type="InterPro" id="IPR044048">
    <property type="entry name" value="Big_12"/>
</dbReference>
<organism evidence="3 4">
    <name type="scientific">Yoonia tamlensis</name>
    <dbReference type="NCBI Taxonomy" id="390270"/>
    <lineage>
        <taxon>Bacteria</taxon>
        <taxon>Pseudomonadati</taxon>
        <taxon>Pseudomonadota</taxon>
        <taxon>Alphaproteobacteria</taxon>
        <taxon>Rhodobacterales</taxon>
        <taxon>Paracoccaceae</taxon>
        <taxon>Yoonia</taxon>
    </lineage>
</organism>
<dbReference type="InterPro" id="IPR036709">
    <property type="entry name" value="Autotransporte_beta_dom_sf"/>
</dbReference>
<dbReference type="PANTHER" id="PTHR34677:SF3">
    <property type="entry name" value="BACTERIAL IG-LIKE DOMAIN-CONTAINING PROTEIN"/>
    <property type="match status" value="1"/>
</dbReference>
<evidence type="ECO:0000259" key="2">
    <source>
        <dbReference type="PROSITE" id="PS51208"/>
    </source>
</evidence>
<sequence>MNMKQRNACLGRLALSCATLLALTSPAAAFDAATRIDRSLALNSECRLNAFVQNLNGGLASVRVSPSGGGSVETQAAGGLSYFNGNLSTTFSAITAANLETHCSLADVANLFQQGASWEYEEVDLMQLSFQATETTAGDRYAYLAEIRGETATTVTVNRTLLNVAPTVTLGALSGPDVSGNYTSTATLSEDSTDFTVGSLTLTNATAIVSGSGSSYNVVLTPIADGTASVSVQRGGFTDNDGLGNWVASDEVSVTHDGTAPSVSISTSVTSVVAATQVAVTVTFSEDVTGFGASDLIVANGSVTAVTGSGADYVATVVATGSGDVEVSIPAGAAEDAAGNPSTASGSLTVSSSNIEETQVIIAQFMQSRANQLISNQPGLTGFLAGDTTSGLDVSATQAGGSFNFMTSPNADNSLWFRLNGSWSNEDTRETQYVFGVLGSHYTVSPNLLVGGMVEIDYFSQDDGLATVEGSGWLAGPYFVARTAAHPLFFEGRLLYGQTSNEVSPFGTYTDGFDTERVLAQLKVAGELQYNATTVIPSLQLAYTSDNQDAYIDSLDNLVPEQGIEIGQAEVGLDFRHAVSLRHNSAALMLTGGVAAIGSSTSGSGNADLVIPTYEGGRGKVKLGANYTLANGGMLAVDAFYDGIGTSGYESYGLQVGFNLAF</sequence>
<dbReference type="Proteomes" id="UP000199478">
    <property type="component" value="Unassembled WGS sequence"/>
</dbReference>
<dbReference type="Pfam" id="PF19078">
    <property type="entry name" value="Big_12"/>
    <property type="match status" value="2"/>
</dbReference>
<dbReference type="EMBL" id="FOYP01000001">
    <property type="protein sequence ID" value="SFR46211.1"/>
    <property type="molecule type" value="Genomic_DNA"/>
</dbReference>
<keyword evidence="1" id="KW-0732">Signal</keyword>
<dbReference type="OrthoDB" id="9773411at2"/>
<feature type="signal peptide" evidence="1">
    <location>
        <begin position="1"/>
        <end position="29"/>
    </location>
</feature>
<dbReference type="InterPro" id="IPR005546">
    <property type="entry name" value="Autotransporte_beta"/>
</dbReference>
<dbReference type="SMART" id="SM00869">
    <property type="entry name" value="Autotransporter"/>
    <property type="match status" value="1"/>
</dbReference>